<evidence type="ECO:0000313" key="3">
    <source>
        <dbReference type="Proteomes" id="UP000294853"/>
    </source>
</evidence>
<dbReference type="RefSeq" id="WP_135267280.1">
    <property type="nucleotide sequence ID" value="NZ_CP038436.1"/>
</dbReference>
<organism evidence="2 3">
    <name type="scientific">Nocardioides seonyuensis</name>
    <dbReference type="NCBI Taxonomy" id="2518371"/>
    <lineage>
        <taxon>Bacteria</taxon>
        <taxon>Bacillati</taxon>
        <taxon>Actinomycetota</taxon>
        <taxon>Actinomycetes</taxon>
        <taxon>Propionibacteriales</taxon>
        <taxon>Nocardioidaceae</taxon>
        <taxon>Nocardioides</taxon>
    </lineage>
</organism>
<dbReference type="EMBL" id="CP038436">
    <property type="protein sequence ID" value="QBX55288.1"/>
    <property type="molecule type" value="Genomic_DNA"/>
</dbReference>
<protein>
    <recommendedName>
        <fullName evidence="4">LppX_LprAFG lipoprotein</fullName>
    </recommendedName>
</protein>
<reference evidence="2 3" key="1">
    <citation type="submission" date="2019-03" db="EMBL/GenBank/DDBJ databases">
        <title>Three New Species of Nocardioides, Nocardioides euryhalodurans sp. nov., Nocardioides seonyuensis sp. nov. and Nocardioides eburneoflavus sp. nov. Iolated from Soil.</title>
        <authorList>
            <person name="Roh S.G."/>
            <person name="Lee C."/>
            <person name="Kim M.-K."/>
            <person name="Kim S.B."/>
        </authorList>
    </citation>
    <scope>NUCLEOTIDE SEQUENCE [LARGE SCALE GENOMIC DNA]</scope>
    <source>
        <strain evidence="2 3">MMS17-SY207-3</strain>
    </source>
</reference>
<feature type="chain" id="PRO_5039081850" description="LppX_LprAFG lipoprotein" evidence="1">
    <location>
        <begin position="21"/>
        <end position="244"/>
    </location>
</feature>
<dbReference type="OrthoDB" id="3780642at2"/>
<name>A0A4P7IDV5_9ACTN</name>
<feature type="signal peptide" evidence="1">
    <location>
        <begin position="1"/>
        <end position="20"/>
    </location>
</feature>
<accession>A0A4P7IDV5</accession>
<proteinExistence type="predicted"/>
<dbReference type="AlphaFoldDB" id="A0A4P7IDV5"/>
<dbReference type="Proteomes" id="UP000294853">
    <property type="component" value="Chromosome"/>
</dbReference>
<keyword evidence="3" id="KW-1185">Reference proteome</keyword>
<keyword evidence="1" id="KW-0732">Signal</keyword>
<dbReference type="KEGG" id="nsn:EXE58_07345"/>
<gene>
    <name evidence="2" type="ORF">EXE58_07345</name>
</gene>
<evidence type="ECO:0000256" key="1">
    <source>
        <dbReference type="SAM" id="SignalP"/>
    </source>
</evidence>
<evidence type="ECO:0000313" key="2">
    <source>
        <dbReference type="EMBL" id="QBX55288.1"/>
    </source>
</evidence>
<sequence length="244" mass="26571">MTVSGLAVAVLAASAPLLLAACSASTDATREEPVPQDPRALALDAFDEMRELESLRMAGTFTTADGVIAMDVRIRSDGQCEGEFEMGRGTARFVKDDQGAWIKGDERFWRATLDTPKEARVVIALVGSKWARPPSDAMLGPLCDFDQVLDTFDPKLFDDGSVSQGDVEVVGDVETVPVKEKSFGIWTTIWISVAEPHRVVKMITPSGDDPGRVEFSEFDRELDITPPDEDVVVDLRGDAPERVV</sequence>
<evidence type="ECO:0008006" key="4">
    <source>
        <dbReference type="Google" id="ProtNLM"/>
    </source>
</evidence>